<organism evidence="3 4">
    <name type="scientific">Solilutibacter pythonis</name>
    <dbReference type="NCBI Taxonomy" id="2483112"/>
    <lineage>
        <taxon>Bacteria</taxon>
        <taxon>Pseudomonadati</taxon>
        <taxon>Pseudomonadota</taxon>
        <taxon>Gammaproteobacteria</taxon>
        <taxon>Lysobacterales</taxon>
        <taxon>Lysobacteraceae</taxon>
        <taxon>Solilutibacter</taxon>
    </lineage>
</organism>
<dbReference type="Gene3D" id="3.30.559.10">
    <property type="entry name" value="Chloramphenicol acetyltransferase-like domain"/>
    <property type="match status" value="2"/>
</dbReference>
<feature type="domain" description="Condensation" evidence="2">
    <location>
        <begin position="480"/>
        <end position="892"/>
    </location>
</feature>
<evidence type="ECO:0000313" key="3">
    <source>
        <dbReference type="EMBL" id="RMH87389.1"/>
    </source>
</evidence>
<dbReference type="GO" id="GO:0003824">
    <property type="term" value="F:catalytic activity"/>
    <property type="evidence" value="ECO:0007669"/>
    <property type="project" value="InterPro"/>
</dbReference>
<keyword evidence="4" id="KW-1185">Reference proteome</keyword>
<evidence type="ECO:0000313" key="4">
    <source>
        <dbReference type="Proteomes" id="UP000275012"/>
    </source>
</evidence>
<feature type="region of interest" description="Disordered" evidence="1">
    <location>
        <begin position="1"/>
        <end position="25"/>
    </location>
</feature>
<protein>
    <recommendedName>
        <fullName evidence="2">Condensation domain-containing protein</fullName>
    </recommendedName>
</protein>
<proteinExistence type="predicted"/>
<feature type="domain" description="Condensation" evidence="2">
    <location>
        <begin position="29"/>
        <end position="445"/>
    </location>
</feature>
<dbReference type="EMBL" id="RFLY01000040">
    <property type="protein sequence ID" value="RMH87389.1"/>
    <property type="molecule type" value="Genomic_DNA"/>
</dbReference>
<feature type="region of interest" description="Disordered" evidence="1">
    <location>
        <begin position="898"/>
        <end position="921"/>
    </location>
</feature>
<reference evidence="3 4" key="1">
    <citation type="submission" date="2018-10" db="EMBL/GenBank/DDBJ databases">
        <title>Proposal of Lysobacter pythonis sp. nov. isolated from royal pythons (Python regius).</title>
        <authorList>
            <person name="Hans-Juergen B."/>
            <person name="Huptas C."/>
            <person name="Sandra B."/>
            <person name="Igor L."/>
            <person name="Joachim S."/>
            <person name="Siegfried S."/>
            <person name="Mareike W."/>
            <person name="Peter K."/>
        </authorList>
    </citation>
    <scope>NUCLEOTIDE SEQUENCE [LARGE SCALE GENOMIC DNA]</scope>
    <source>
        <strain evidence="3 4">4284/11</strain>
    </source>
</reference>
<feature type="compositionally biased region" description="Low complexity" evidence="1">
    <location>
        <begin position="13"/>
        <end position="25"/>
    </location>
</feature>
<feature type="non-terminal residue" evidence="3">
    <location>
        <position position="921"/>
    </location>
</feature>
<gene>
    <name evidence="3" type="ORF">EBB59_13100</name>
</gene>
<dbReference type="Pfam" id="PF00668">
    <property type="entry name" value="Condensation"/>
    <property type="match status" value="2"/>
</dbReference>
<dbReference type="AlphaFoldDB" id="A0A3M2HJ44"/>
<sequence>MSAQLARDDEEASTPAADTPGDPAASFGLTPIQHWFFEQDLAAPQHWNMSVCVRVPERLDPGALAAAVHAVVERHPMLRARFARDKRTHWQQRIGEWNPQQFAHEDLPCAEHAQRMTQWQRSLDLRHGPVFRALYLSEPDVSEGRLLLVAHHLVVDGVSWRQLLDDLQQAYRACVQGQTPVLSAPGATFAHWQRFLTEGLEPRRLQQWRDYWSQFDAGEPFAPLPFKACRNRECDSDTLHTRLDRETTARLLGDGPRAFRTQPQELLLAALAIALASLCGDRRVSIELEGHGREPLDSGLDLSGVVGWFTTRYPAFLRLPDDSTPEAALAAVKDQLRAIPDRGLGYGVLRYLHGELREVPAAQVCFNYLGQVRTGGESNSWRFADGFDGGSRDPETPRRHLLDVGALVVDGELGIDWTWPREAVARDVIAKLSERYLDALAVLLDLGATHAERITHGEVPLAGLDERAFARLARHYSDLEDVYPASPLQEGLLFHAIDAQDEAVYVNQTTVTLEGAFDSAAFAQAWRQVIARHAILRTGFVWDGLERPLQLVRNAAALAVREVDLQGSDEATITAALTTAQHEDRHEPFDLDQPPLMRVRLLRCNAQRHIVVWTRHHLIVDGWSSALLIQEVLAVYHALANGHMPVLPPPPAYREYLGWLQRQDSSEAEAWWRNELAGIDTPARLPEVQNPQPGFVQLRRDLELSDVVALAASHHVTVGTVLQGALALVLHRYYGRDDFIIGLTSSGRPAELPEVERILGVFINTLPLRIRITPSANLGDWLTELHRHGQTARTYEHLPLARVQALSGLPGGTALLDTLLVLENYPAATTTSDSGLRMREHDSADLTHYPLTLAMVAEGHRLHMQVSLDRSRIDAWLVEQLLDDLAFVLAQLPSLASPQALPPLPSQSPAETPRLSLADDT</sequence>
<comment type="caution">
    <text evidence="3">The sequence shown here is derived from an EMBL/GenBank/DDBJ whole genome shotgun (WGS) entry which is preliminary data.</text>
</comment>
<dbReference type="SUPFAM" id="SSF52777">
    <property type="entry name" value="CoA-dependent acyltransferases"/>
    <property type="match status" value="4"/>
</dbReference>
<evidence type="ECO:0000259" key="2">
    <source>
        <dbReference type="Pfam" id="PF00668"/>
    </source>
</evidence>
<dbReference type="PANTHER" id="PTHR45398:SF1">
    <property type="entry name" value="ENZYME, PUTATIVE (JCVI)-RELATED"/>
    <property type="match status" value="1"/>
</dbReference>
<name>A0A3M2HJ44_9GAMM</name>
<dbReference type="InterPro" id="IPR023213">
    <property type="entry name" value="CAT-like_dom_sf"/>
</dbReference>
<dbReference type="Proteomes" id="UP000275012">
    <property type="component" value="Unassembled WGS sequence"/>
</dbReference>
<dbReference type="CDD" id="cd19543">
    <property type="entry name" value="DCL_NRPS"/>
    <property type="match status" value="1"/>
</dbReference>
<accession>A0A3M2HJ44</accession>
<dbReference type="InterPro" id="IPR010060">
    <property type="entry name" value="NRPS_synth"/>
</dbReference>
<dbReference type="CDD" id="cd19534">
    <property type="entry name" value="E_NRPS"/>
    <property type="match status" value="1"/>
</dbReference>
<dbReference type="InterPro" id="IPR001242">
    <property type="entry name" value="Condensation_dom"/>
</dbReference>
<evidence type="ECO:0000256" key="1">
    <source>
        <dbReference type="SAM" id="MobiDB-lite"/>
    </source>
</evidence>
<dbReference type="NCBIfam" id="TIGR01720">
    <property type="entry name" value="NRPS-para261"/>
    <property type="match status" value="1"/>
</dbReference>
<dbReference type="PANTHER" id="PTHR45398">
    <property type="match status" value="1"/>
</dbReference>
<dbReference type="Gene3D" id="3.30.559.30">
    <property type="entry name" value="Nonribosomal peptide synthetase, condensation domain"/>
    <property type="match status" value="2"/>
</dbReference>